<evidence type="ECO:0000313" key="9">
    <source>
        <dbReference type="EMBL" id="SBW25161.1"/>
    </source>
</evidence>
<keyword evidence="1" id="KW-0813">Transport</keyword>
<sequence>MLKLIDITWLYHHLPMRFTLSVTRGEQVAVLGPSGAGKSTLLNLIAGFLTPASGTMMIEGEDHTATPPSRRPVSMLFQENNLFSHLSVQQNIGLGLNPGLKLNALQREKMRHIAQQMGIDSLLERLPGELSGGQRQRVALARCLVREQPILLLDEPFSALDPALRQEMLTLVAEVCREKQLTLLMVSHSVEDAARIAPRSVVVADGRIAWQGKTDELLSGQASASALLGINPHIS</sequence>
<dbReference type="EMBL" id="FLUX01000029">
    <property type="protein sequence ID" value="SBW25161.1"/>
    <property type="molecule type" value="Genomic_DNA"/>
</dbReference>
<dbReference type="InterPro" id="IPR005968">
    <property type="entry name" value="Thiamine_ABC_ThiQ"/>
</dbReference>
<dbReference type="Pfam" id="PF00005">
    <property type="entry name" value="ABC_tran"/>
    <property type="match status" value="1"/>
</dbReference>
<keyword evidence="7" id="KW-0472">Membrane</keyword>
<dbReference type="Proteomes" id="UP000195338">
    <property type="component" value="Unassembled WGS sequence"/>
</dbReference>
<dbReference type="SMART" id="SM00382">
    <property type="entry name" value="AAA"/>
    <property type="match status" value="1"/>
</dbReference>
<evidence type="ECO:0000256" key="7">
    <source>
        <dbReference type="ARBA" id="ARBA00023136"/>
    </source>
</evidence>
<evidence type="ECO:0000313" key="10">
    <source>
        <dbReference type="Proteomes" id="UP000195338"/>
    </source>
</evidence>
<gene>
    <name evidence="9" type="ORF">BN4901_2271</name>
</gene>
<dbReference type="PROSITE" id="PS00211">
    <property type="entry name" value="ABC_TRANSPORTER_1"/>
    <property type="match status" value="1"/>
</dbReference>
<evidence type="ECO:0000259" key="8">
    <source>
        <dbReference type="PROSITE" id="PS50893"/>
    </source>
</evidence>
<dbReference type="InterPro" id="IPR003439">
    <property type="entry name" value="ABC_transporter-like_ATP-bd"/>
</dbReference>
<dbReference type="PANTHER" id="PTHR42781">
    <property type="entry name" value="SPERMIDINE/PUTRESCINE IMPORT ATP-BINDING PROTEIN POTA"/>
    <property type="match status" value="1"/>
</dbReference>
<dbReference type="PROSITE" id="PS50893">
    <property type="entry name" value="ABC_TRANSPORTER_2"/>
    <property type="match status" value="1"/>
</dbReference>
<reference evidence="9 10" key="1">
    <citation type="submission" date="2016-04" db="EMBL/GenBank/DDBJ databases">
        <authorList>
            <person name="Mornico D."/>
        </authorList>
    </citation>
    <scope>NUCLEOTIDE SEQUENCE [LARGE SCALE GENOMIC DNA]</scope>
    <source>
        <strain evidence="9 10">A121</strain>
    </source>
</reference>
<evidence type="ECO:0000256" key="4">
    <source>
        <dbReference type="ARBA" id="ARBA00022741"/>
    </source>
</evidence>
<proteinExistence type="predicted"/>
<evidence type="ECO:0000256" key="6">
    <source>
        <dbReference type="ARBA" id="ARBA00022967"/>
    </source>
</evidence>
<dbReference type="RefSeq" id="WP_087051008.1">
    <property type="nucleotide sequence ID" value="NZ_FLUX01000029.1"/>
</dbReference>
<comment type="caution">
    <text evidence="9">The sequence shown here is derived from an EMBL/GenBank/DDBJ whole genome shotgun (WGS) entry which is preliminary data.</text>
</comment>
<dbReference type="NCBIfam" id="NF008039">
    <property type="entry name" value="PRK10771.1"/>
    <property type="match status" value="1"/>
</dbReference>
<dbReference type="PANTHER" id="PTHR42781:SF1">
    <property type="entry name" value="THIAMINE IMPORT ATP-BINDING PROTEIN THIQ"/>
    <property type="match status" value="1"/>
</dbReference>
<dbReference type="InterPro" id="IPR003593">
    <property type="entry name" value="AAA+_ATPase"/>
</dbReference>
<keyword evidence="4" id="KW-0547">Nucleotide-binding</keyword>
<accession>A0ABY0JP36</accession>
<keyword evidence="5 9" id="KW-0067">ATP-binding</keyword>
<organism evidence="9 10">
    <name type="scientific">Citrobacter europaeus</name>
    <dbReference type="NCBI Taxonomy" id="1914243"/>
    <lineage>
        <taxon>Bacteria</taxon>
        <taxon>Pseudomonadati</taxon>
        <taxon>Pseudomonadota</taxon>
        <taxon>Gammaproteobacteria</taxon>
        <taxon>Enterobacterales</taxon>
        <taxon>Enterobacteriaceae</taxon>
        <taxon>Citrobacter</taxon>
    </lineage>
</organism>
<dbReference type="NCBIfam" id="TIGR01277">
    <property type="entry name" value="thiQ"/>
    <property type="match status" value="1"/>
</dbReference>
<keyword evidence="2" id="KW-1003">Cell membrane</keyword>
<dbReference type="InterPro" id="IPR017871">
    <property type="entry name" value="ABC_transporter-like_CS"/>
</dbReference>
<name>A0ABY0JP36_9ENTR</name>
<dbReference type="Gene3D" id="3.40.50.300">
    <property type="entry name" value="P-loop containing nucleotide triphosphate hydrolases"/>
    <property type="match status" value="1"/>
</dbReference>
<keyword evidence="6" id="KW-1278">Translocase</keyword>
<keyword evidence="10" id="KW-1185">Reference proteome</keyword>
<evidence type="ECO:0000256" key="1">
    <source>
        <dbReference type="ARBA" id="ARBA00022448"/>
    </source>
</evidence>
<evidence type="ECO:0000256" key="2">
    <source>
        <dbReference type="ARBA" id="ARBA00022475"/>
    </source>
</evidence>
<evidence type="ECO:0000256" key="3">
    <source>
        <dbReference type="ARBA" id="ARBA00022519"/>
    </source>
</evidence>
<evidence type="ECO:0000256" key="5">
    <source>
        <dbReference type="ARBA" id="ARBA00022840"/>
    </source>
</evidence>
<keyword evidence="3" id="KW-0997">Cell inner membrane</keyword>
<dbReference type="SUPFAM" id="SSF52540">
    <property type="entry name" value="P-loop containing nucleoside triphosphate hydrolases"/>
    <property type="match status" value="1"/>
</dbReference>
<protein>
    <submittedName>
        <fullName evidence="9">Thiamin ABC transporter, ATPase component / Thiamine transport ATP-binding protein thiQ</fullName>
    </submittedName>
</protein>
<dbReference type="CDD" id="cd03298">
    <property type="entry name" value="ABC_ThiQ_thiamine_transporter"/>
    <property type="match status" value="1"/>
</dbReference>
<dbReference type="InterPro" id="IPR027417">
    <property type="entry name" value="P-loop_NTPase"/>
</dbReference>
<feature type="domain" description="ABC transporter" evidence="8">
    <location>
        <begin position="2"/>
        <end position="230"/>
    </location>
</feature>
<dbReference type="InterPro" id="IPR050093">
    <property type="entry name" value="ABC_SmlMolc_Importer"/>
</dbReference>
<dbReference type="GO" id="GO:0005524">
    <property type="term" value="F:ATP binding"/>
    <property type="evidence" value="ECO:0007669"/>
    <property type="project" value="UniProtKB-KW"/>
</dbReference>